<dbReference type="GO" id="GO:0005524">
    <property type="term" value="F:ATP binding"/>
    <property type="evidence" value="ECO:0007669"/>
    <property type="project" value="UniProtKB-KW"/>
</dbReference>
<keyword evidence="5 10" id="KW-0418">Kinase</keyword>
<evidence type="ECO:0000256" key="5">
    <source>
        <dbReference type="ARBA" id="ARBA00022777"/>
    </source>
</evidence>
<feature type="region of interest" description="Disordered" evidence="7">
    <location>
        <begin position="1"/>
        <end position="30"/>
    </location>
</feature>
<keyword evidence="8" id="KW-0812">Transmembrane</keyword>
<keyword evidence="11" id="KW-1185">Reference proteome</keyword>
<keyword evidence="8" id="KW-0472">Membrane</keyword>
<organism evidence="10 11">
    <name type="scientific">Candidatus Frankia alpina</name>
    <dbReference type="NCBI Taxonomy" id="2699483"/>
    <lineage>
        <taxon>Bacteria</taxon>
        <taxon>Bacillati</taxon>
        <taxon>Actinomycetota</taxon>
        <taxon>Actinomycetes</taxon>
        <taxon>Frankiales</taxon>
        <taxon>Frankiaceae</taxon>
        <taxon>Frankia</taxon>
    </lineage>
</organism>
<evidence type="ECO:0000256" key="8">
    <source>
        <dbReference type="SAM" id="Phobius"/>
    </source>
</evidence>
<dbReference type="SUPFAM" id="SSF56112">
    <property type="entry name" value="Protein kinase-like (PK-like)"/>
    <property type="match status" value="1"/>
</dbReference>
<feature type="compositionally biased region" description="Gly residues" evidence="7">
    <location>
        <begin position="399"/>
        <end position="413"/>
    </location>
</feature>
<keyword evidence="8" id="KW-1133">Transmembrane helix</keyword>
<evidence type="ECO:0000313" key="10">
    <source>
        <dbReference type="EMBL" id="THJ65103.1"/>
    </source>
</evidence>
<evidence type="ECO:0000313" key="11">
    <source>
        <dbReference type="Proteomes" id="UP000305282"/>
    </source>
</evidence>
<dbReference type="Gene3D" id="1.10.510.10">
    <property type="entry name" value="Transferase(Phosphotransferase) domain 1"/>
    <property type="match status" value="1"/>
</dbReference>
<evidence type="ECO:0000256" key="6">
    <source>
        <dbReference type="ARBA" id="ARBA00022840"/>
    </source>
</evidence>
<dbReference type="Gene3D" id="3.30.200.20">
    <property type="entry name" value="Phosphorylase Kinase, domain 1"/>
    <property type="match status" value="1"/>
</dbReference>
<name>A0A4S5E1C9_9ACTN</name>
<feature type="region of interest" description="Disordered" evidence="7">
    <location>
        <begin position="359"/>
        <end position="463"/>
    </location>
</feature>
<feature type="region of interest" description="Disordered" evidence="7">
    <location>
        <begin position="267"/>
        <end position="291"/>
    </location>
</feature>
<evidence type="ECO:0000256" key="2">
    <source>
        <dbReference type="ARBA" id="ARBA00022527"/>
    </source>
</evidence>
<feature type="compositionally biased region" description="Basic and acidic residues" evidence="7">
    <location>
        <begin position="524"/>
        <end position="538"/>
    </location>
</feature>
<feature type="compositionally biased region" description="Polar residues" evidence="7">
    <location>
        <begin position="502"/>
        <end position="511"/>
    </location>
</feature>
<evidence type="ECO:0000256" key="3">
    <source>
        <dbReference type="ARBA" id="ARBA00022679"/>
    </source>
</evidence>
<feature type="transmembrane region" description="Helical" evidence="8">
    <location>
        <begin position="467"/>
        <end position="488"/>
    </location>
</feature>
<dbReference type="GO" id="GO:0004674">
    <property type="term" value="F:protein serine/threonine kinase activity"/>
    <property type="evidence" value="ECO:0007669"/>
    <property type="project" value="UniProtKB-KW"/>
</dbReference>
<dbReference type="SMART" id="SM00220">
    <property type="entry name" value="S_TKc"/>
    <property type="match status" value="1"/>
</dbReference>
<dbReference type="EC" id="2.7.11.1" evidence="1"/>
<feature type="compositionally biased region" description="Basic and acidic residues" evidence="7">
    <location>
        <begin position="415"/>
        <end position="435"/>
    </location>
</feature>
<dbReference type="InterPro" id="IPR000719">
    <property type="entry name" value="Prot_kinase_dom"/>
</dbReference>
<accession>A0A4S5E1C9</accession>
<keyword evidence="3" id="KW-0808">Transferase</keyword>
<feature type="compositionally biased region" description="Basic and acidic residues" evidence="7">
    <location>
        <begin position="384"/>
        <end position="397"/>
    </location>
</feature>
<proteinExistence type="predicted"/>
<keyword evidence="6" id="KW-0067">ATP-binding</keyword>
<dbReference type="PANTHER" id="PTHR43289:SF6">
    <property type="entry name" value="SERINE_THREONINE-PROTEIN KINASE NEKL-3"/>
    <property type="match status" value="1"/>
</dbReference>
<gene>
    <name evidence="10" type="ORF">E7Y31_17215</name>
</gene>
<dbReference type="InterPro" id="IPR011009">
    <property type="entry name" value="Kinase-like_dom_sf"/>
</dbReference>
<evidence type="ECO:0000256" key="1">
    <source>
        <dbReference type="ARBA" id="ARBA00012513"/>
    </source>
</evidence>
<feature type="domain" description="Protein kinase" evidence="9">
    <location>
        <begin position="45"/>
        <end position="346"/>
    </location>
</feature>
<feature type="region of interest" description="Disordered" evidence="7">
    <location>
        <begin position="491"/>
        <end position="546"/>
    </location>
</feature>
<sequence>MVDGSNRPQAEDVDNDVTPTASAARNPSTPAGTAVLAETVLDRRYRLLSALTSRGPVTLWRGDDKVLARPVAVRIVEHGPVNPGDNGAPAADPNQEQAARRLLAAAINSGRLVHPGAASTYDATTTTAGSRRISYVVSEWVDGKTLRQLAAQGALRPEQAGAVVLAAARVIAAAHERGIHHGDLNPGDVIVSGHGTVKIIDLEIGGVLAELERSGTPGELAGSAGAETGEDAEATKVVGDEDGTAADLRALGGLLYAGLTGHWPLDGDRGLPTAPTSGGRLRSPRQVTSSVPRDLDAITMATLGDERAGAPITTAAELVEELESISPVDAVLDTGLMSLGEAPPNTEAMEVDGFASSDYLASSDYPEQGRYTDTAGYPGPAPAGRDDRYDTRVDRASGPRGGDTGYGRGGFDTRGGYDARSRDDRRDGQGRDDRGYPAGAGGYPPADRYRDAPGRGRGGSGPSLGRVLPWIALVVVVIVVAVVAMFALRGSGDDDNAKPSPAATNQVNPSGNVLKPTGIDSFDPYDRDDPAKTEKPADVGKAIDGNPATEWTTEGYRSARFGSLKTGLGLRLNFGQPITPTSVTVQIGSKAPVSFELRSGASPASTIDGYPVVVPKPDAQGQVTIPMPSDLTPAQYWVVWLTSLPLDDDGQYRGSIAEITFRS</sequence>
<evidence type="ECO:0000259" key="9">
    <source>
        <dbReference type="PROSITE" id="PS50011"/>
    </source>
</evidence>
<dbReference type="PROSITE" id="PS50011">
    <property type="entry name" value="PROTEIN_KINASE_DOM"/>
    <property type="match status" value="1"/>
</dbReference>
<evidence type="ECO:0000256" key="7">
    <source>
        <dbReference type="SAM" id="MobiDB-lite"/>
    </source>
</evidence>
<dbReference type="Proteomes" id="UP000305282">
    <property type="component" value="Unassembled WGS sequence"/>
</dbReference>
<dbReference type="OrthoDB" id="9786339at2"/>
<evidence type="ECO:0000256" key="4">
    <source>
        <dbReference type="ARBA" id="ARBA00022741"/>
    </source>
</evidence>
<keyword evidence="4" id="KW-0547">Nucleotide-binding</keyword>
<feature type="compositionally biased region" description="Polar residues" evidence="7">
    <location>
        <begin position="17"/>
        <end position="30"/>
    </location>
</feature>
<dbReference type="CDD" id="cd13973">
    <property type="entry name" value="PK_MviN-like"/>
    <property type="match status" value="1"/>
</dbReference>
<protein>
    <recommendedName>
        <fullName evidence="1">non-specific serine/threonine protein kinase</fullName>
        <ecNumber evidence="1">2.7.11.1</ecNumber>
    </recommendedName>
</protein>
<reference evidence="10 11" key="1">
    <citation type="submission" date="2019-04" db="EMBL/GenBank/DDBJ databases">
        <title>Draft genome sequences for three unisolated Alnus-infective Frankia Sp+ strains, AgTrS, AiOr and AvVan, the first sequenced Frankia strains able to sporulate in-planta.</title>
        <authorList>
            <person name="Bethencourt L."/>
            <person name="Vautrin F."/>
            <person name="Taib N."/>
            <person name="Dubost A."/>
            <person name="Castro-Garcia L."/>
            <person name="Imbaud O."/>
            <person name="Abrouk D."/>
            <person name="Fournier P."/>
            <person name="Briolay J."/>
            <person name="Nguyen A."/>
            <person name="Normand P."/>
            <person name="Fernandez M.P."/>
            <person name="Brochier-Armanet C."/>
            <person name="Herrera-Belaroussi A."/>
        </authorList>
    </citation>
    <scope>NUCLEOTIDE SEQUENCE [LARGE SCALE GENOMIC DNA]</scope>
    <source>
        <strain evidence="10 11">AvVan</strain>
    </source>
</reference>
<dbReference type="PANTHER" id="PTHR43289">
    <property type="entry name" value="MITOGEN-ACTIVATED PROTEIN KINASE KINASE KINASE 20-RELATED"/>
    <property type="match status" value="1"/>
</dbReference>
<keyword evidence="2 10" id="KW-0723">Serine/threonine-protein kinase</keyword>
<dbReference type="EMBL" id="SSXH01000510">
    <property type="protein sequence ID" value="THJ65103.1"/>
    <property type="molecule type" value="Genomic_DNA"/>
</dbReference>
<dbReference type="AlphaFoldDB" id="A0A4S5E1C9"/>
<dbReference type="RefSeq" id="WP_136448987.1">
    <property type="nucleotide sequence ID" value="NZ_SSXH01000510.1"/>
</dbReference>
<comment type="caution">
    <text evidence="10">The sequence shown here is derived from an EMBL/GenBank/DDBJ whole genome shotgun (WGS) entry which is preliminary data.</text>
</comment>